<reference evidence="1 2" key="1">
    <citation type="journal article" date="2019" name="Sci. Rep.">
        <title>Orb-weaving spider Araneus ventricosus genome elucidates the spidroin gene catalogue.</title>
        <authorList>
            <person name="Kono N."/>
            <person name="Nakamura H."/>
            <person name="Ohtoshi R."/>
            <person name="Moran D.A.P."/>
            <person name="Shinohara A."/>
            <person name="Yoshida Y."/>
            <person name="Fujiwara M."/>
            <person name="Mori M."/>
            <person name="Tomita M."/>
            <person name="Arakawa K."/>
        </authorList>
    </citation>
    <scope>NUCLEOTIDE SEQUENCE [LARGE SCALE GENOMIC DNA]</scope>
</reference>
<organism evidence="1 2">
    <name type="scientific">Araneus ventricosus</name>
    <name type="common">Orbweaver spider</name>
    <name type="synonym">Epeira ventricosa</name>
    <dbReference type="NCBI Taxonomy" id="182803"/>
    <lineage>
        <taxon>Eukaryota</taxon>
        <taxon>Metazoa</taxon>
        <taxon>Ecdysozoa</taxon>
        <taxon>Arthropoda</taxon>
        <taxon>Chelicerata</taxon>
        <taxon>Arachnida</taxon>
        <taxon>Araneae</taxon>
        <taxon>Araneomorphae</taxon>
        <taxon>Entelegynae</taxon>
        <taxon>Araneoidea</taxon>
        <taxon>Araneidae</taxon>
        <taxon>Araneus</taxon>
    </lineage>
</organism>
<dbReference type="Proteomes" id="UP000499080">
    <property type="component" value="Unassembled WGS sequence"/>
</dbReference>
<dbReference type="EMBL" id="BGPR01037714">
    <property type="protein sequence ID" value="GBO13384.1"/>
    <property type="molecule type" value="Genomic_DNA"/>
</dbReference>
<dbReference type="Gene3D" id="3.30.420.10">
    <property type="entry name" value="Ribonuclease H-like superfamily/Ribonuclease H"/>
    <property type="match status" value="1"/>
</dbReference>
<dbReference type="PANTHER" id="PTHR46060">
    <property type="entry name" value="MARINER MOS1 TRANSPOSASE-LIKE PROTEIN"/>
    <property type="match status" value="1"/>
</dbReference>
<gene>
    <name evidence="1" type="ORF">AVEN_170891_1</name>
</gene>
<protein>
    <recommendedName>
        <fullName evidence="3">Histone-lysine N-methyltransferase SETMAR</fullName>
    </recommendedName>
</protein>
<accession>A0A4Y2UMK8</accession>
<evidence type="ECO:0000313" key="2">
    <source>
        <dbReference type="Proteomes" id="UP000499080"/>
    </source>
</evidence>
<comment type="caution">
    <text evidence="1">The sequence shown here is derived from an EMBL/GenBank/DDBJ whole genome shotgun (WGS) entry which is preliminary data.</text>
</comment>
<dbReference type="AlphaFoldDB" id="A0A4Y2UMK8"/>
<dbReference type="InterPro" id="IPR036397">
    <property type="entry name" value="RNaseH_sf"/>
</dbReference>
<dbReference type="PANTHER" id="PTHR46060:SF3">
    <property type="entry name" value="PROTEIN GVQW3"/>
    <property type="match status" value="1"/>
</dbReference>
<proteinExistence type="predicted"/>
<dbReference type="InterPro" id="IPR052709">
    <property type="entry name" value="Transposase-MT_Hybrid"/>
</dbReference>
<dbReference type="GO" id="GO:0003676">
    <property type="term" value="F:nucleic acid binding"/>
    <property type="evidence" value="ECO:0007669"/>
    <property type="project" value="InterPro"/>
</dbReference>
<evidence type="ECO:0000313" key="1">
    <source>
        <dbReference type="EMBL" id="GBO13384.1"/>
    </source>
</evidence>
<evidence type="ECO:0008006" key="3">
    <source>
        <dbReference type="Google" id="ProtNLM"/>
    </source>
</evidence>
<sequence>MGQDRVCRARRGLFNRGVLFLDDNARPHTARDAMKTHLSPEMREIGSPGLSPRSCTIRLSPFSCTEISQGVTSEHAHQTGVKAAKNFLRSLGTDFYQDGFSKLISRYDKSINDGGEYVKK</sequence>
<keyword evidence="2" id="KW-1185">Reference proteome</keyword>
<name>A0A4Y2UMK8_ARAVE</name>